<feature type="compositionally biased region" description="Polar residues" evidence="1">
    <location>
        <begin position="1"/>
        <end position="12"/>
    </location>
</feature>
<gene>
    <name evidence="2" type="ORF">D917_03992</name>
</gene>
<dbReference type="Proteomes" id="UP000243006">
    <property type="component" value="Unassembled WGS sequence"/>
</dbReference>
<evidence type="ECO:0000313" key="2">
    <source>
        <dbReference type="EMBL" id="OUC40539.1"/>
    </source>
</evidence>
<proteinExistence type="predicted"/>
<dbReference type="AlphaFoldDB" id="A0A1Y3EAA9"/>
<feature type="region of interest" description="Disordered" evidence="1">
    <location>
        <begin position="1"/>
        <end position="36"/>
    </location>
</feature>
<evidence type="ECO:0000313" key="3">
    <source>
        <dbReference type="Proteomes" id="UP000243006"/>
    </source>
</evidence>
<comment type="caution">
    <text evidence="2">The sequence shown here is derived from an EMBL/GenBank/DDBJ whole genome shotgun (WGS) entry which is preliminary data.</text>
</comment>
<evidence type="ECO:0000256" key="1">
    <source>
        <dbReference type="SAM" id="MobiDB-lite"/>
    </source>
</evidence>
<sequence length="83" mass="9031">VVNGSKTYGNDNASEKLKAGKTNGSGVEFETPPSNFVTTSTSTPIICAQMVNYKGKNRGKRLNQTHGYTARCEEDHVETYEDG</sequence>
<dbReference type="EMBL" id="LVZM01022735">
    <property type="protein sequence ID" value="OUC40539.1"/>
    <property type="molecule type" value="Genomic_DNA"/>
</dbReference>
<reference evidence="2 3" key="1">
    <citation type="submission" date="2015-04" db="EMBL/GenBank/DDBJ databases">
        <title>Draft genome of the roundworm Trichinella nativa.</title>
        <authorList>
            <person name="Mitreva M."/>
        </authorList>
    </citation>
    <scope>NUCLEOTIDE SEQUENCE [LARGE SCALE GENOMIC DNA]</scope>
    <source>
        <strain evidence="2 3">ISS45</strain>
    </source>
</reference>
<name>A0A1Y3EAA9_9BILA</name>
<organism evidence="2 3">
    <name type="scientific">Trichinella nativa</name>
    <dbReference type="NCBI Taxonomy" id="6335"/>
    <lineage>
        <taxon>Eukaryota</taxon>
        <taxon>Metazoa</taxon>
        <taxon>Ecdysozoa</taxon>
        <taxon>Nematoda</taxon>
        <taxon>Enoplea</taxon>
        <taxon>Dorylaimia</taxon>
        <taxon>Trichinellida</taxon>
        <taxon>Trichinellidae</taxon>
        <taxon>Trichinella</taxon>
    </lineage>
</organism>
<protein>
    <submittedName>
        <fullName evidence="2">Uncharacterized protein</fullName>
    </submittedName>
</protein>
<accession>A0A1Y3EAA9</accession>
<feature type="non-terminal residue" evidence="2">
    <location>
        <position position="1"/>
    </location>
</feature>